<dbReference type="EMBL" id="FXTO01000010">
    <property type="protein sequence ID" value="SMO69647.1"/>
    <property type="molecule type" value="Genomic_DNA"/>
</dbReference>
<dbReference type="Gene3D" id="3.40.50.300">
    <property type="entry name" value="P-loop containing nucleotide triphosphate hydrolases"/>
    <property type="match status" value="1"/>
</dbReference>
<sequence length="161" mass="17304">MLILPRNRWVRGLLWACRSDVGSGEQIIHASAVALNGAAVCICGASGSGKSALALQLMAMGCDLVADDGCRIWRDGPALWLDTPDTIRGRIEARGIGILNADAVGPSQVALWVDLDQVETHRLPPKREKVCLGVSRPILHNMQAQHFAAAILQYLKAGRFA</sequence>
<dbReference type="Proteomes" id="UP000316030">
    <property type="component" value="Unassembled WGS sequence"/>
</dbReference>
<protein>
    <submittedName>
        <fullName evidence="2">Hpr(Ser) kinase/phosphatase</fullName>
    </submittedName>
</protein>
<dbReference type="SUPFAM" id="SSF53795">
    <property type="entry name" value="PEP carboxykinase-like"/>
    <property type="match status" value="1"/>
</dbReference>
<keyword evidence="2" id="KW-0418">Kinase</keyword>
<dbReference type="GO" id="GO:0005524">
    <property type="term" value="F:ATP binding"/>
    <property type="evidence" value="ECO:0007669"/>
    <property type="project" value="InterPro"/>
</dbReference>
<dbReference type="Pfam" id="PF07475">
    <property type="entry name" value="Hpr_kinase_C"/>
    <property type="match status" value="1"/>
</dbReference>
<dbReference type="GO" id="GO:0000155">
    <property type="term" value="F:phosphorelay sensor kinase activity"/>
    <property type="evidence" value="ECO:0007669"/>
    <property type="project" value="InterPro"/>
</dbReference>
<keyword evidence="3" id="KW-1185">Reference proteome</keyword>
<feature type="domain" description="HPr kinase/phosphorylase C-terminal" evidence="1">
    <location>
        <begin position="25"/>
        <end position="103"/>
    </location>
</feature>
<evidence type="ECO:0000313" key="3">
    <source>
        <dbReference type="Proteomes" id="UP000316030"/>
    </source>
</evidence>
<dbReference type="InterPro" id="IPR011104">
    <property type="entry name" value="Hpr_kin/Pase_C"/>
</dbReference>
<name>A0A521DD26_9RHOB</name>
<gene>
    <name evidence="2" type="ORF">SAMN06265173_11057</name>
</gene>
<keyword evidence="2" id="KW-0808">Transferase</keyword>
<evidence type="ECO:0000313" key="2">
    <source>
        <dbReference type="EMBL" id="SMO69647.1"/>
    </source>
</evidence>
<evidence type="ECO:0000259" key="1">
    <source>
        <dbReference type="Pfam" id="PF07475"/>
    </source>
</evidence>
<dbReference type="GO" id="GO:0006109">
    <property type="term" value="P:regulation of carbohydrate metabolic process"/>
    <property type="evidence" value="ECO:0007669"/>
    <property type="project" value="InterPro"/>
</dbReference>
<dbReference type="InterPro" id="IPR027417">
    <property type="entry name" value="P-loop_NTPase"/>
</dbReference>
<organism evidence="2 3">
    <name type="scientific">Thalassovita litoralis</name>
    <dbReference type="NCBI Taxonomy" id="1010611"/>
    <lineage>
        <taxon>Bacteria</taxon>
        <taxon>Pseudomonadati</taxon>
        <taxon>Pseudomonadota</taxon>
        <taxon>Alphaproteobacteria</taxon>
        <taxon>Rhodobacterales</taxon>
        <taxon>Roseobacteraceae</taxon>
        <taxon>Thalassovita</taxon>
    </lineage>
</organism>
<dbReference type="OrthoDB" id="8326226at2"/>
<proteinExistence type="predicted"/>
<reference evidence="2 3" key="1">
    <citation type="submission" date="2017-05" db="EMBL/GenBank/DDBJ databases">
        <authorList>
            <person name="Varghese N."/>
            <person name="Submissions S."/>
        </authorList>
    </citation>
    <scope>NUCLEOTIDE SEQUENCE [LARGE SCALE GENOMIC DNA]</scope>
    <source>
        <strain evidence="2 3">DSM 29506</strain>
    </source>
</reference>
<dbReference type="AlphaFoldDB" id="A0A521DD26"/>
<accession>A0A521DD26</accession>